<protein>
    <recommendedName>
        <fullName evidence="3">Zn-dependent hydrolase</fullName>
    </recommendedName>
</protein>
<dbReference type="KEGG" id="jeo:JMA_10790"/>
<accession>A0A0B5AK39</accession>
<dbReference type="Proteomes" id="UP000031449">
    <property type="component" value="Chromosome"/>
</dbReference>
<dbReference type="BioCyc" id="JESP1508404:G14D9-10311-MONOMER"/>
<evidence type="ECO:0000313" key="1">
    <source>
        <dbReference type="EMBL" id="AJD90396.1"/>
    </source>
</evidence>
<evidence type="ECO:0000313" key="2">
    <source>
        <dbReference type="Proteomes" id="UP000031449"/>
    </source>
</evidence>
<gene>
    <name evidence="1" type="ORF">JMA_10790</name>
</gene>
<sequence>MKDVKIESPEFKRIMKNLHLENLSLNKGLQEKVLETINADKPITPSVIKDLLSRG</sequence>
<organism evidence="1 2">
    <name type="scientific">Jeotgalibacillus malaysiensis</name>
    <dbReference type="NCBI Taxonomy" id="1508404"/>
    <lineage>
        <taxon>Bacteria</taxon>
        <taxon>Bacillati</taxon>
        <taxon>Bacillota</taxon>
        <taxon>Bacilli</taxon>
        <taxon>Bacillales</taxon>
        <taxon>Caryophanaceae</taxon>
        <taxon>Jeotgalibacillus</taxon>
    </lineage>
</organism>
<name>A0A0B5AK39_9BACL</name>
<keyword evidence="2" id="KW-1185">Reference proteome</keyword>
<dbReference type="EMBL" id="CP009416">
    <property type="protein sequence ID" value="AJD90396.1"/>
    <property type="molecule type" value="Genomic_DNA"/>
</dbReference>
<dbReference type="STRING" id="1508404.JMA_10790"/>
<evidence type="ECO:0008006" key="3">
    <source>
        <dbReference type="Google" id="ProtNLM"/>
    </source>
</evidence>
<proteinExistence type="predicted"/>
<dbReference type="AlphaFoldDB" id="A0A0B5AK39"/>
<dbReference type="HOGENOM" id="CLU_212679_0_0_9"/>
<reference evidence="1 2" key="1">
    <citation type="submission" date="2014-08" db="EMBL/GenBank/DDBJ databases">
        <title>Complete genome of a marine bacteria Jeotgalibacillus malaysiensis.</title>
        <authorList>
            <person name="Yaakop A.S."/>
            <person name="Chan K.-G."/>
            <person name="Goh K.M."/>
        </authorList>
    </citation>
    <scope>NUCLEOTIDE SEQUENCE [LARGE SCALE GENOMIC DNA]</scope>
    <source>
        <strain evidence="1 2">D5</strain>
    </source>
</reference>